<dbReference type="Proteomes" id="UP000008144">
    <property type="component" value="Unassembled WGS sequence"/>
</dbReference>
<keyword evidence="4" id="KW-1185">Reference proteome</keyword>
<feature type="domain" description="Synaptojanin-1/2 RNA recognition motif" evidence="2">
    <location>
        <begin position="28"/>
        <end position="151"/>
    </location>
</feature>
<dbReference type="InterPro" id="IPR015047">
    <property type="entry name" value="SYNJ1/2_RRM"/>
</dbReference>
<protein>
    <recommendedName>
        <fullName evidence="2">Synaptojanin-1/2 RNA recognition motif domain-containing protein</fullName>
    </recommendedName>
</protein>
<dbReference type="STRING" id="7719.ENSCINP00000031922"/>
<sequence length="194" mass="21784">MPPSGKLLYYRREELKTSDHRPVVAAVDIELIQADEDRRASVFNEAFQQIEPVNQSVVVYVDGKSTDEQLCQDFISTFEVGNPVLTRCFQSCFLVVFPEAWMAAKSLEFDSTVFNGSLMRVAEMNHNELINFNEHDNEISTISANQESTAISPTNHNAFPTSYSSDNLTLPTRPLTRPQSTPILKSSPTKEPLP</sequence>
<evidence type="ECO:0000313" key="4">
    <source>
        <dbReference type="Proteomes" id="UP000008144"/>
    </source>
</evidence>
<evidence type="ECO:0000313" key="3">
    <source>
        <dbReference type="Ensembl" id="ENSCINP00000031922.1"/>
    </source>
</evidence>
<dbReference type="Pfam" id="PF08952">
    <property type="entry name" value="DUF1866"/>
    <property type="match status" value="1"/>
</dbReference>
<organism evidence="3 4">
    <name type="scientific">Ciona intestinalis</name>
    <name type="common">Transparent sea squirt</name>
    <name type="synonym">Ascidia intestinalis</name>
    <dbReference type="NCBI Taxonomy" id="7719"/>
    <lineage>
        <taxon>Eukaryota</taxon>
        <taxon>Metazoa</taxon>
        <taxon>Chordata</taxon>
        <taxon>Tunicata</taxon>
        <taxon>Ascidiacea</taxon>
        <taxon>Phlebobranchia</taxon>
        <taxon>Cionidae</taxon>
        <taxon>Ciona</taxon>
    </lineage>
</organism>
<dbReference type="HOGENOM" id="CLU_1405405_0_0_1"/>
<dbReference type="Gene3D" id="3.60.10.10">
    <property type="entry name" value="Endonuclease/exonuclease/phosphatase"/>
    <property type="match status" value="1"/>
</dbReference>
<reference evidence="3" key="3">
    <citation type="submission" date="2025-09" db="UniProtKB">
        <authorList>
            <consortium name="Ensembl"/>
        </authorList>
    </citation>
    <scope>IDENTIFICATION</scope>
</reference>
<evidence type="ECO:0000256" key="1">
    <source>
        <dbReference type="SAM" id="MobiDB-lite"/>
    </source>
</evidence>
<name>H2XQI8_CIOIN</name>
<feature type="compositionally biased region" description="Polar residues" evidence="1">
    <location>
        <begin position="177"/>
        <end position="194"/>
    </location>
</feature>
<accession>H2XQI8</accession>
<dbReference type="InterPro" id="IPR036691">
    <property type="entry name" value="Endo/exonu/phosph_ase_sf"/>
</dbReference>
<dbReference type="Ensembl" id="ENSCINT00000034092.1">
    <property type="protein sequence ID" value="ENSCINP00000031922.1"/>
    <property type="gene ID" value="ENSCING00000018563.1"/>
</dbReference>
<reference evidence="3" key="2">
    <citation type="submission" date="2025-08" db="UniProtKB">
        <authorList>
            <consortium name="Ensembl"/>
        </authorList>
    </citation>
    <scope>IDENTIFICATION</scope>
</reference>
<feature type="compositionally biased region" description="Polar residues" evidence="1">
    <location>
        <begin position="151"/>
        <end position="170"/>
    </location>
</feature>
<reference evidence="4" key="1">
    <citation type="journal article" date="2002" name="Science">
        <title>The draft genome of Ciona intestinalis: insights into chordate and vertebrate origins.</title>
        <authorList>
            <person name="Dehal P."/>
            <person name="Satou Y."/>
            <person name="Campbell R.K."/>
            <person name="Chapman J."/>
            <person name="Degnan B."/>
            <person name="De Tomaso A."/>
            <person name="Davidson B."/>
            <person name="Di Gregorio A."/>
            <person name="Gelpke M."/>
            <person name="Goodstein D.M."/>
            <person name="Harafuji N."/>
            <person name="Hastings K.E."/>
            <person name="Ho I."/>
            <person name="Hotta K."/>
            <person name="Huang W."/>
            <person name="Kawashima T."/>
            <person name="Lemaire P."/>
            <person name="Martinez D."/>
            <person name="Meinertzhagen I.A."/>
            <person name="Necula S."/>
            <person name="Nonaka M."/>
            <person name="Putnam N."/>
            <person name="Rash S."/>
            <person name="Saiga H."/>
            <person name="Satake M."/>
            <person name="Terry A."/>
            <person name="Yamada L."/>
            <person name="Wang H.G."/>
            <person name="Awazu S."/>
            <person name="Azumi K."/>
            <person name="Boore J."/>
            <person name="Branno M."/>
            <person name="Chin-Bow S."/>
            <person name="DeSantis R."/>
            <person name="Doyle S."/>
            <person name="Francino P."/>
            <person name="Keys D.N."/>
            <person name="Haga S."/>
            <person name="Hayashi H."/>
            <person name="Hino K."/>
            <person name="Imai K.S."/>
            <person name="Inaba K."/>
            <person name="Kano S."/>
            <person name="Kobayashi K."/>
            <person name="Kobayashi M."/>
            <person name="Lee B.I."/>
            <person name="Makabe K.W."/>
            <person name="Manohar C."/>
            <person name="Matassi G."/>
            <person name="Medina M."/>
            <person name="Mochizuki Y."/>
            <person name="Mount S."/>
            <person name="Morishita T."/>
            <person name="Miura S."/>
            <person name="Nakayama A."/>
            <person name="Nishizaka S."/>
            <person name="Nomoto H."/>
            <person name="Ohta F."/>
            <person name="Oishi K."/>
            <person name="Rigoutsos I."/>
            <person name="Sano M."/>
            <person name="Sasaki A."/>
            <person name="Sasakura Y."/>
            <person name="Shoguchi E."/>
            <person name="Shin-i T."/>
            <person name="Spagnuolo A."/>
            <person name="Stainier D."/>
            <person name="Suzuki M.M."/>
            <person name="Tassy O."/>
            <person name="Takatori N."/>
            <person name="Tokuoka M."/>
            <person name="Yagi K."/>
            <person name="Yoshizaki F."/>
            <person name="Wada S."/>
            <person name="Zhang C."/>
            <person name="Hyatt P.D."/>
            <person name="Larimer F."/>
            <person name="Detter C."/>
            <person name="Doggett N."/>
            <person name="Glavina T."/>
            <person name="Hawkins T."/>
            <person name="Richardson P."/>
            <person name="Lucas S."/>
            <person name="Kohara Y."/>
            <person name="Levine M."/>
            <person name="Satoh N."/>
            <person name="Rokhsar D.S."/>
        </authorList>
    </citation>
    <scope>NUCLEOTIDE SEQUENCE [LARGE SCALE GENOMIC DNA]</scope>
</reference>
<feature type="region of interest" description="Disordered" evidence="1">
    <location>
        <begin position="151"/>
        <end position="194"/>
    </location>
</feature>
<proteinExistence type="predicted"/>
<evidence type="ECO:0000259" key="2">
    <source>
        <dbReference type="Pfam" id="PF08952"/>
    </source>
</evidence>
<dbReference type="AlphaFoldDB" id="H2XQI8"/>
<dbReference type="InParanoid" id="H2XQI8"/>